<accession>A0A401GER6</accession>
<keyword evidence="4" id="KW-1185">Reference proteome</keyword>
<keyword evidence="2" id="KW-0472">Membrane</keyword>
<organism evidence="3 4">
    <name type="scientific">Sparassis crispa</name>
    <dbReference type="NCBI Taxonomy" id="139825"/>
    <lineage>
        <taxon>Eukaryota</taxon>
        <taxon>Fungi</taxon>
        <taxon>Dikarya</taxon>
        <taxon>Basidiomycota</taxon>
        <taxon>Agaricomycotina</taxon>
        <taxon>Agaricomycetes</taxon>
        <taxon>Polyporales</taxon>
        <taxon>Sparassidaceae</taxon>
        <taxon>Sparassis</taxon>
    </lineage>
</organism>
<keyword evidence="2" id="KW-1133">Transmembrane helix</keyword>
<evidence type="ECO:0000313" key="3">
    <source>
        <dbReference type="EMBL" id="GBE80593.1"/>
    </source>
</evidence>
<dbReference type="InParanoid" id="A0A401GER6"/>
<dbReference type="AlphaFoldDB" id="A0A401GER6"/>
<dbReference type="GeneID" id="38777510"/>
<evidence type="ECO:0000313" key="4">
    <source>
        <dbReference type="Proteomes" id="UP000287166"/>
    </source>
</evidence>
<dbReference type="EMBL" id="BFAD01000003">
    <property type="protein sequence ID" value="GBE80593.1"/>
    <property type="molecule type" value="Genomic_DNA"/>
</dbReference>
<name>A0A401GER6_9APHY</name>
<sequence length="581" mass="60855">MLILSLIFTGAIALVGLFGGVPTGVSDLWFNVHVLDELLYPVVYLVDAFFDKLETMDSGTFLPFNMLRLPPSLPAVPDTLLEIHIMASTPTESYPSISANLITTYTAAANQHFFVTICIAGLSLSVATTLVSMLVTIIRDRLQHGQEGLKHDSKKVAHTEHNSASILSQSIIPLMPSEEPAPRRISSSNSLELFGFPSSSFDLPLPAAAACANTVLISVESVLAGLGSDKSEITAMAFSADSSATRGNASDAVGTSSPTTADIPLAAAVEEQPVPSFAALLPPIVDELLVPVVDEQSVSTAQAMPPASAELTHAVEASVGETDSSSVGLSPSSLPDLVSSPRPSNQSETPMTPSGVRRSRRAGARVHVRQSRAIEKCFSELQELPFQMEAEPSALPSPVVIPPSPVSIALSPLQALIALIPLAVRSIPSPSVRAVIEPVGVSGPFSPPRLPEPSSRSPLLSMSRLSGLRASLWAPSPEDGPTPSPAPNATVIGPDFSPGDHRHPLASSKADRSSWWTTSASPAPRVSRWEGSSDSSSSSRTRYPGLAGLKVGGYMGRLAELWSTRAEDTCTSASSQTAAGS</sequence>
<feature type="compositionally biased region" description="Low complexity" evidence="1">
    <location>
        <begin position="452"/>
        <end position="472"/>
    </location>
</feature>
<feature type="region of interest" description="Disordered" evidence="1">
    <location>
        <begin position="317"/>
        <end position="365"/>
    </location>
</feature>
<evidence type="ECO:0000256" key="1">
    <source>
        <dbReference type="SAM" id="MobiDB-lite"/>
    </source>
</evidence>
<reference evidence="3 4" key="1">
    <citation type="journal article" date="2018" name="Sci. Rep.">
        <title>Genome sequence of the cauliflower mushroom Sparassis crispa (Hanabiratake) and its association with beneficial usage.</title>
        <authorList>
            <person name="Kiyama R."/>
            <person name="Furutani Y."/>
            <person name="Kawaguchi K."/>
            <person name="Nakanishi T."/>
        </authorList>
    </citation>
    <scope>NUCLEOTIDE SEQUENCE [LARGE SCALE GENOMIC DNA]</scope>
</reference>
<proteinExistence type="predicted"/>
<gene>
    <name evidence="3" type="ORF">SCP_0303080</name>
</gene>
<keyword evidence="2" id="KW-0812">Transmembrane</keyword>
<dbReference type="RefSeq" id="XP_027611506.1">
    <property type="nucleotide sequence ID" value="XM_027755705.1"/>
</dbReference>
<comment type="caution">
    <text evidence="3">The sequence shown here is derived from an EMBL/GenBank/DDBJ whole genome shotgun (WGS) entry which is preliminary data.</text>
</comment>
<protein>
    <submittedName>
        <fullName evidence="3">Uncharacterized protein</fullName>
    </submittedName>
</protein>
<feature type="compositionally biased region" description="Low complexity" evidence="1">
    <location>
        <begin position="323"/>
        <end position="344"/>
    </location>
</feature>
<feature type="region of interest" description="Disordered" evidence="1">
    <location>
        <begin position="440"/>
        <end position="546"/>
    </location>
</feature>
<dbReference type="Proteomes" id="UP000287166">
    <property type="component" value="Unassembled WGS sequence"/>
</dbReference>
<feature type="transmembrane region" description="Helical" evidence="2">
    <location>
        <begin position="113"/>
        <end position="138"/>
    </location>
</feature>
<evidence type="ECO:0000256" key="2">
    <source>
        <dbReference type="SAM" id="Phobius"/>
    </source>
</evidence>